<organism evidence="2 3">
    <name type="scientific">Pseudocercospora eumusae</name>
    <dbReference type="NCBI Taxonomy" id="321146"/>
    <lineage>
        <taxon>Eukaryota</taxon>
        <taxon>Fungi</taxon>
        <taxon>Dikarya</taxon>
        <taxon>Ascomycota</taxon>
        <taxon>Pezizomycotina</taxon>
        <taxon>Dothideomycetes</taxon>
        <taxon>Dothideomycetidae</taxon>
        <taxon>Mycosphaerellales</taxon>
        <taxon>Mycosphaerellaceae</taxon>
        <taxon>Pseudocercospora</taxon>
    </lineage>
</organism>
<feature type="domain" description="Aminoglycoside phosphotransferase" evidence="1">
    <location>
        <begin position="56"/>
        <end position="233"/>
    </location>
</feature>
<comment type="caution">
    <text evidence="2">The sequence shown here is derived from an EMBL/GenBank/DDBJ whole genome shotgun (WGS) entry which is preliminary data.</text>
</comment>
<dbReference type="AlphaFoldDB" id="A0A139HJF5"/>
<dbReference type="STRING" id="321146.A0A139HJF5"/>
<dbReference type="EMBL" id="LFZN01000041">
    <property type="protein sequence ID" value="KXT02489.1"/>
    <property type="molecule type" value="Genomic_DNA"/>
</dbReference>
<dbReference type="PANTHER" id="PTHR21310">
    <property type="entry name" value="AMINOGLYCOSIDE PHOSPHOTRANSFERASE-RELATED-RELATED"/>
    <property type="match status" value="1"/>
</dbReference>
<evidence type="ECO:0000313" key="2">
    <source>
        <dbReference type="EMBL" id="KXT02489.1"/>
    </source>
</evidence>
<dbReference type="PANTHER" id="PTHR21310:SF15">
    <property type="entry name" value="AMINOGLYCOSIDE PHOSPHOTRANSFERASE DOMAIN-CONTAINING PROTEIN"/>
    <property type="match status" value="1"/>
</dbReference>
<dbReference type="InterPro" id="IPR002575">
    <property type="entry name" value="Aminoglycoside_PTrfase"/>
</dbReference>
<evidence type="ECO:0000259" key="1">
    <source>
        <dbReference type="Pfam" id="PF01636"/>
    </source>
</evidence>
<accession>A0A139HJF5</accession>
<reference evidence="2 3" key="1">
    <citation type="submission" date="2015-07" db="EMBL/GenBank/DDBJ databases">
        <title>Comparative genomics of the Sigatoka disease complex on banana suggests a link between parallel evolutionary changes in Pseudocercospora fijiensis and Pseudocercospora eumusae and increased virulence on the banana host.</title>
        <authorList>
            <person name="Chang T.-C."/>
            <person name="Salvucci A."/>
            <person name="Crous P.W."/>
            <person name="Stergiopoulos I."/>
        </authorList>
    </citation>
    <scope>NUCLEOTIDE SEQUENCE [LARGE SCALE GENOMIC DNA]</scope>
    <source>
        <strain evidence="2 3">CBS 114824</strain>
    </source>
</reference>
<keyword evidence="3" id="KW-1185">Reference proteome</keyword>
<evidence type="ECO:0000313" key="3">
    <source>
        <dbReference type="Proteomes" id="UP000070133"/>
    </source>
</evidence>
<dbReference type="InterPro" id="IPR011009">
    <property type="entry name" value="Kinase-like_dom_sf"/>
</dbReference>
<dbReference type="InterPro" id="IPR051678">
    <property type="entry name" value="AGP_Transferase"/>
</dbReference>
<dbReference type="SUPFAM" id="SSF56112">
    <property type="entry name" value="Protein kinase-like (PK-like)"/>
    <property type="match status" value="1"/>
</dbReference>
<dbReference type="Gene3D" id="3.90.1200.10">
    <property type="match status" value="1"/>
</dbReference>
<dbReference type="Pfam" id="PF01636">
    <property type="entry name" value="APH"/>
    <property type="match status" value="1"/>
</dbReference>
<name>A0A139HJF5_9PEZI</name>
<proteinExistence type="predicted"/>
<dbReference type="Proteomes" id="UP000070133">
    <property type="component" value="Unassembled WGS sequence"/>
</dbReference>
<gene>
    <name evidence="2" type="ORF">AC578_4183</name>
</gene>
<sequence>MALDEDSLLRALAPDQSCISVPNAAVDLFPRTVGPRILHLPDQNQIIKAGPSVKMSEAEAMRFVALHTSIPVPEVQEAYNKNGCGYIVMSKADGEPLADIWQDLGSDQRASVVSQLRNYAEQLRSLTGQFYGALWGQACEDIFFNHLPFHHERVRYGPYYTRQQFNDGLIAALENSRPNRSLAYSEKALASRIRAVTDETKTFSHGDFHPLNILANRMGDVTAIVDWESAGFSICGREYYEARKRSRNDEWDAALDEIFPEEARAHFDLLKELDQTLIQYTVRTHLPPTARATAAAVCPTNISIHADVPEGTTFSASNVMIALNTQSWHLSTPSLGADSSRMIFTACSANRRCWC</sequence>
<dbReference type="OrthoDB" id="2906425at2759"/>
<protein>
    <recommendedName>
        <fullName evidence="1">Aminoglycoside phosphotransferase domain-containing protein</fullName>
    </recommendedName>
</protein>
<dbReference type="CDD" id="cd05120">
    <property type="entry name" value="APH_ChoK_like"/>
    <property type="match status" value="1"/>
</dbReference>